<dbReference type="VEuPathDB" id="TriTrypDB:TRSC58_02950"/>
<comment type="caution">
    <text evidence="2">The sequence shown here is derived from an EMBL/GenBank/DDBJ whole genome shotgun (WGS) entry which is preliminary data.</text>
</comment>
<dbReference type="InterPro" id="IPR011008">
    <property type="entry name" value="Dimeric_a/b-barrel"/>
</dbReference>
<dbReference type="Proteomes" id="UP000031737">
    <property type="component" value="Unassembled WGS sequence"/>
</dbReference>
<keyword evidence="3" id="KW-1185">Reference proteome</keyword>
<dbReference type="SUPFAM" id="SSF54909">
    <property type="entry name" value="Dimeric alpha+beta barrel"/>
    <property type="match status" value="1"/>
</dbReference>
<evidence type="ECO:0000313" key="3">
    <source>
        <dbReference type="Proteomes" id="UP000031737"/>
    </source>
</evidence>
<dbReference type="EMBL" id="AUPL01002950">
    <property type="protein sequence ID" value="ESL09329.1"/>
    <property type="molecule type" value="Genomic_DNA"/>
</dbReference>
<dbReference type="InterPro" id="IPR005269">
    <property type="entry name" value="LOG"/>
</dbReference>
<dbReference type="SUPFAM" id="SSF102405">
    <property type="entry name" value="MCP/YpsA-like"/>
    <property type="match status" value="1"/>
</dbReference>
<dbReference type="GO" id="GO:0016799">
    <property type="term" value="F:hydrolase activity, hydrolyzing N-glycosyl compounds"/>
    <property type="evidence" value="ECO:0007669"/>
    <property type="project" value="TreeGrafter"/>
</dbReference>
<dbReference type="PROSITE" id="PS51725">
    <property type="entry name" value="ABM"/>
    <property type="match status" value="1"/>
</dbReference>
<dbReference type="PANTHER" id="PTHR31223:SF70">
    <property type="entry name" value="LOG FAMILY PROTEIN YJL055W"/>
    <property type="match status" value="1"/>
</dbReference>
<dbReference type="InterPro" id="IPR007138">
    <property type="entry name" value="ABM_dom"/>
</dbReference>
<dbReference type="NCBIfam" id="TIGR00730">
    <property type="entry name" value="Rossman fold protein, TIGR00730 family"/>
    <property type="match status" value="1"/>
</dbReference>
<dbReference type="Pfam" id="PF03641">
    <property type="entry name" value="Lysine_decarbox"/>
    <property type="match status" value="1"/>
</dbReference>
<protein>
    <submittedName>
        <fullName evidence="2">Lysine decarboxylase-like protein</fullName>
    </submittedName>
</protein>
<dbReference type="PANTHER" id="PTHR31223">
    <property type="entry name" value="LOG FAMILY PROTEIN YJL055W"/>
    <property type="match status" value="1"/>
</dbReference>
<organism evidence="2 3">
    <name type="scientific">Trypanosoma rangeli SC58</name>
    <dbReference type="NCBI Taxonomy" id="429131"/>
    <lineage>
        <taxon>Eukaryota</taxon>
        <taxon>Discoba</taxon>
        <taxon>Euglenozoa</taxon>
        <taxon>Kinetoplastea</taxon>
        <taxon>Metakinetoplastina</taxon>
        <taxon>Trypanosomatida</taxon>
        <taxon>Trypanosomatidae</taxon>
        <taxon>Trypanosoma</taxon>
        <taxon>Herpetosoma</taxon>
    </lineage>
</organism>
<dbReference type="OrthoDB" id="414463at2759"/>
<dbReference type="GO" id="GO:0009691">
    <property type="term" value="P:cytokinin biosynthetic process"/>
    <property type="evidence" value="ECO:0007669"/>
    <property type="project" value="InterPro"/>
</dbReference>
<accession>A0A061J361</accession>
<dbReference type="Gene3D" id="3.40.50.450">
    <property type="match status" value="1"/>
</dbReference>
<dbReference type="AlphaFoldDB" id="A0A061J361"/>
<evidence type="ECO:0000259" key="1">
    <source>
        <dbReference type="PROSITE" id="PS51725"/>
    </source>
</evidence>
<dbReference type="Gene3D" id="3.30.70.100">
    <property type="match status" value="1"/>
</dbReference>
<proteinExistence type="predicted"/>
<reference evidence="2 3" key="1">
    <citation type="submission" date="2013-07" db="EMBL/GenBank/DDBJ databases">
        <authorList>
            <person name="Stoco P.H."/>
            <person name="Wagner G."/>
            <person name="Gerber A."/>
            <person name="Zaha A."/>
            <person name="Thompson C."/>
            <person name="Bartholomeu D.C."/>
            <person name="Luckemeyer D.D."/>
            <person name="Bahia D."/>
            <person name="Loreto E."/>
            <person name="Prestes E.B."/>
            <person name="Lima F.M."/>
            <person name="Rodrigues-Luiz G."/>
            <person name="Vallejo G.A."/>
            <person name="Filho J.F."/>
            <person name="Monteiro K.M."/>
            <person name="Tyler K.M."/>
            <person name="de Almeida L.G."/>
            <person name="Ortiz M.F."/>
            <person name="Siervo M.A."/>
            <person name="de Moraes M.H."/>
            <person name="Cunha O.L."/>
            <person name="Mendonca-Neto R."/>
            <person name="Silva R."/>
            <person name="Teixeira S.M."/>
            <person name="Murta S.M."/>
            <person name="Sincero T.C."/>
            <person name="Mendes T.A."/>
            <person name="Urmenyi T.P."/>
            <person name="Silva V.G."/>
            <person name="da Rocha W.D."/>
            <person name="Andersson B."/>
            <person name="Romanha A.J."/>
            <person name="Steindel M."/>
            <person name="de Vasconcelos A.T."/>
            <person name="Grisard E.C."/>
        </authorList>
    </citation>
    <scope>NUCLEOTIDE SEQUENCE [LARGE SCALE GENOMIC DNA]</scope>
    <source>
        <strain evidence="2 3">SC58</strain>
    </source>
</reference>
<dbReference type="Pfam" id="PF03992">
    <property type="entry name" value="ABM"/>
    <property type="match status" value="1"/>
</dbReference>
<sequence length="322" mass="35756">MVYCVIFTATLREAAKEPAFLQAFRQMQQHCQEHEPGTLTYELCRDDENPLRFYVVERYMSREDFEEGHMNNATLTAFLAYLREKDLAETSLVKMSSHGLPAQLHAIPANNNVLQVCPPVSDPPLRQQKGVLVFCGSCSGVRPSYTAEAEALGKYLAVNAKLPLVYGGGTEGLMGAVARTTKQHGGKVIAVLPYALRPREAQGMLIGDVVYMTETMSERKSIMFAHSSAVVTLPGGMGTFDELLEVMTLLLINAHRTKIGFVNVDGYFEPFFACVRNMIQEGFLEAKCMDAFVVRPTAVELMQALESFQPPPTASLEWYVRP</sequence>
<feature type="domain" description="ABM" evidence="1">
    <location>
        <begin position="2"/>
        <end position="95"/>
    </location>
</feature>
<evidence type="ECO:0000313" key="2">
    <source>
        <dbReference type="EMBL" id="ESL09329.1"/>
    </source>
</evidence>
<dbReference type="GO" id="GO:0005829">
    <property type="term" value="C:cytosol"/>
    <property type="evidence" value="ECO:0007669"/>
    <property type="project" value="TreeGrafter"/>
</dbReference>
<dbReference type="InterPro" id="IPR031100">
    <property type="entry name" value="LOG_fam"/>
</dbReference>
<gene>
    <name evidence="2" type="ORF">TRSC58_02950</name>
</gene>
<name>A0A061J361_TRYRA</name>